<dbReference type="GO" id="GO:0030245">
    <property type="term" value="P:cellulose catabolic process"/>
    <property type="evidence" value="ECO:0007669"/>
    <property type="project" value="UniProtKB-KW"/>
</dbReference>
<accession>A0AAD5SLA9</accession>
<evidence type="ECO:0000256" key="7">
    <source>
        <dbReference type="ARBA" id="ARBA00023326"/>
    </source>
</evidence>
<evidence type="ECO:0000256" key="3">
    <source>
        <dbReference type="ARBA" id="ARBA00023001"/>
    </source>
</evidence>
<feature type="signal peptide" evidence="9">
    <location>
        <begin position="1"/>
        <end position="18"/>
    </location>
</feature>
<protein>
    <recommendedName>
        <fullName evidence="9">Glucanase</fullName>
        <ecNumber evidence="9">3.2.1.-</ecNumber>
    </recommendedName>
</protein>
<keyword evidence="13" id="KW-1185">Reference proteome</keyword>
<evidence type="ECO:0000256" key="1">
    <source>
        <dbReference type="ARBA" id="ARBA00022729"/>
    </source>
</evidence>
<dbReference type="SUPFAM" id="SSF57180">
    <property type="entry name" value="Cellulose-binding domain"/>
    <property type="match status" value="1"/>
</dbReference>
<feature type="region of interest" description="Disordered" evidence="10">
    <location>
        <begin position="391"/>
        <end position="429"/>
    </location>
</feature>
<dbReference type="EMBL" id="JADGJD010000017">
    <property type="protein sequence ID" value="KAJ3056895.1"/>
    <property type="molecule type" value="Genomic_DNA"/>
</dbReference>
<dbReference type="InterPro" id="IPR016288">
    <property type="entry name" value="Beta_cellobiohydrolase"/>
</dbReference>
<dbReference type="SMART" id="SM00236">
    <property type="entry name" value="fCBD"/>
    <property type="match status" value="1"/>
</dbReference>
<comment type="caution">
    <text evidence="12">The sequence shown here is derived from an EMBL/GenBank/DDBJ whole genome shotgun (WGS) entry which is preliminary data.</text>
</comment>
<dbReference type="PROSITE" id="PS00562">
    <property type="entry name" value="CBM1_1"/>
    <property type="match status" value="1"/>
</dbReference>
<feature type="domain" description="CBM1" evidence="11">
    <location>
        <begin position="479"/>
        <end position="514"/>
    </location>
</feature>
<evidence type="ECO:0000256" key="10">
    <source>
        <dbReference type="SAM" id="MobiDB-lite"/>
    </source>
</evidence>
<evidence type="ECO:0000313" key="13">
    <source>
        <dbReference type="Proteomes" id="UP001212841"/>
    </source>
</evidence>
<organism evidence="12 13">
    <name type="scientific">Rhizophlyctis rosea</name>
    <dbReference type="NCBI Taxonomy" id="64517"/>
    <lineage>
        <taxon>Eukaryota</taxon>
        <taxon>Fungi</taxon>
        <taxon>Fungi incertae sedis</taxon>
        <taxon>Chytridiomycota</taxon>
        <taxon>Chytridiomycota incertae sedis</taxon>
        <taxon>Chytridiomycetes</taxon>
        <taxon>Rhizophlyctidales</taxon>
        <taxon>Rhizophlyctidaceae</taxon>
        <taxon>Rhizophlyctis</taxon>
    </lineage>
</organism>
<dbReference type="PANTHER" id="PTHR34876">
    <property type="match status" value="1"/>
</dbReference>
<proteinExistence type="inferred from homology"/>
<dbReference type="Pfam" id="PF00734">
    <property type="entry name" value="CBM_1"/>
    <property type="match status" value="1"/>
</dbReference>
<evidence type="ECO:0000256" key="6">
    <source>
        <dbReference type="ARBA" id="ARBA00023295"/>
    </source>
</evidence>
<evidence type="ECO:0000256" key="5">
    <source>
        <dbReference type="ARBA" id="ARBA00023277"/>
    </source>
</evidence>
<dbReference type="GO" id="GO:0004553">
    <property type="term" value="F:hydrolase activity, hydrolyzing O-glycosyl compounds"/>
    <property type="evidence" value="ECO:0007669"/>
    <property type="project" value="InterPro"/>
</dbReference>
<dbReference type="InterPro" id="IPR036434">
    <property type="entry name" value="Beta_cellobiohydrolase_sf"/>
</dbReference>
<dbReference type="Gene3D" id="3.20.20.40">
    <property type="entry name" value="1, 4-beta cellobiohydrolase"/>
    <property type="match status" value="1"/>
</dbReference>
<feature type="compositionally biased region" description="Low complexity" evidence="10">
    <location>
        <begin position="394"/>
        <end position="429"/>
    </location>
</feature>
<evidence type="ECO:0000259" key="11">
    <source>
        <dbReference type="PROSITE" id="PS51164"/>
    </source>
</evidence>
<keyword evidence="5 9" id="KW-0119">Carbohydrate metabolism</keyword>
<gene>
    <name evidence="12" type="ORF">HK097_003055</name>
</gene>
<dbReference type="GO" id="GO:0030248">
    <property type="term" value="F:cellulose binding"/>
    <property type="evidence" value="ECO:0007669"/>
    <property type="project" value="InterPro"/>
</dbReference>
<keyword evidence="3 9" id="KW-0136">Cellulose degradation</keyword>
<feature type="chain" id="PRO_5041768953" description="Glucanase" evidence="9">
    <location>
        <begin position="19"/>
        <end position="515"/>
    </location>
</feature>
<dbReference type="SUPFAM" id="SSF51989">
    <property type="entry name" value="Glycosyl hydrolases family 6, cellulases"/>
    <property type="match status" value="1"/>
</dbReference>
<dbReference type="PANTHER" id="PTHR34876:SF4">
    <property type="entry name" value="1,4-BETA-D-GLUCAN CELLOBIOHYDROLASE C-RELATED"/>
    <property type="match status" value="1"/>
</dbReference>
<dbReference type="PRINTS" id="PR00733">
    <property type="entry name" value="GLHYDRLASE6"/>
</dbReference>
<dbReference type="AlphaFoldDB" id="A0AAD5SLA9"/>
<dbReference type="InterPro" id="IPR035971">
    <property type="entry name" value="CBD_sf"/>
</dbReference>
<keyword evidence="1 9" id="KW-0732">Signal</keyword>
<dbReference type="Pfam" id="PF01341">
    <property type="entry name" value="Glyco_hydro_6"/>
    <property type="match status" value="1"/>
</dbReference>
<dbReference type="PROSITE" id="PS00655">
    <property type="entry name" value="GLYCOSYL_HYDROL_F6_1"/>
    <property type="match status" value="1"/>
</dbReference>
<keyword evidence="7 9" id="KW-0624">Polysaccharide degradation</keyword>
<evidence type="ECO:0000256" key="9">
    <source>
        <dbReference type="RuleBase" id="RU361186"/>
    </source>
</evidence>
<evidence type="ECO:0000256" key="2">
    <source>
        <dbReference type="ARBA" id="ARBA00022801"/>
    </source>
</evidence>
<dbReference type="Proteomes" id="UP001212841">
    <property type="component" value="Unassembled WGS sequence"/>
</dbReference>
<keyword evidence="4" id="KW-1015">Disulfide bond</keyword>
<keyword evidence="2 9" id="KW-0378">Hydrolase</keyword>
<sequence>MQFKLLASTLALAGAATAAVTLPSSGNAYEGDVDLFVQPDYSGRIIEHSASISDSTLRARALNVAKVPVFWWMDTIEKSRRLPEILEAAEAQAARTGRTTVVQVVVYDLPDRDCAALASNGELAGDAGLATYKSEYIDYIATQFAKYNNVRIVASVEPDSLANMVTNLGVQKCANAAKRYDEGTKYAITKLQFPHVALYLDAGHAGWLGWPTNQAAAVTLFSTLLKAVAPAKVRGFVTNVSNYNPLRRSVVDPLTETNPAYDEEQFVRSFGSALSTAGIDAHFIVDQGRSGVNPIPGRLALGNWCNVNNAGFGPRPSAAASATLSIPRLDAIAWVKPGGECDGTSDTSAVRYDGKCGSPDAKKPAPEAGQWFGAYFDMLVANANPAFPTSAVDIPTTTTRTTTTSTTTTRPNTSTTTTTTTRPITTTTTTTAGQCQGTVTVTAPGSQVTVTVPGQTVTVTVNGQQTTTTRTTTTQNTQQGAALYGQCGGRGWTGPTTCRQGTCRASGEYYSQCLP</sequence>
<keyword evidence="6 9" id="KW-0326">Glycosidase</keyword>
<dbReference type="InterPro" id="IPR000254">
    <property type="entry name" value="CBD"/>
</dbReference>
<feature type="active site" evidence="8">
    <location>
        <position position="113"/>
    </location>
</feature>
<reference evidence="12" key="1">
    <citation type="submission" date="2020-05" db="EMBL/GenBank/DDBJ databases">
        <title>Phylogenomic resolution of chytrid fungi.</title>
        <authorList>
            <person name="Stajich J.E."/>
            <person name="Amses K."/>
            <person name="Simmons R."/>
            <person name="Seto K."/>
            <person name="Myers J."/>
            <person name="Bonds A."/>
            <person name="Quandt C.A."/>
            <person name="Barry K."/>
            <person name="Liu P."/>
            <person name="Grigoriev I."/>
            <person name="Longcore J.E."/>
            <person name="James T.Y."/>
        </authorList>
    </citation>
    <scope>NUCLEOTIDE SEQUENCE</scope>
    <source>
        <strain evidence="12">JEL0318</strain>
    </source>
</reference>
<evidence type="ECO:0000313" key="12">
    <source>
        <dbReference type="EMBL" id="KAJ3056895.1"/>
    </source>
</evidence>
<name>A0AAD5SLA9_9FUNG</name>
<comment type="similarity">
    <text evidence="9">Belongs to the glycosyl hydrolase family 6.</text>
</comment>
<evidence type="ECO:0000256" key="4">
    <source>
        <dbReference type="ARBA" id="ARBA00023157"/>
    </source>
</evidence>
<dbReference type="InterPro" id="IPR001524">
    <property type="entry name" value="Glyco_hydro_6_CS"/>
</dbReference>
<dbReference type="GO" id="GO:0005576">
    <property type="term" value="C:extracellular region"/>
    <property type="evidence" value="ECO:0007669"/>
    <property type="project" value="InterPro"/>
</dbReference>
<evidence type="ECO:0000256" key="8">
    <source>
        <dbReference type="PROSITE-ProRule" id="PRU10056"/>
    </source>
</evidence>
<dbReference type="PROSITE" id="PS51164">
    <property type="entry name" value="CBM1_2"/>
    <property type="match status" value="1"/>
</dbReference>
<dbReference type="EC" id="3.2.1.-" evidence="9"/>